<proteinExistence type="predicted"/>
<evidence type="ECO:0000313" key="3">
    <source>
        <dbReference type="Proteomes" id="UP000063063"/>
    </source>
</evidence>
<feature type="region of interest" description="Disordered" evidence="1">
    <location>
        <begin position="96"/>
        <end position="124"/>
    </location>
</feature>
<dbReference type="OrthoDB" id="273253at2759"/>
<feature type="compositionally biased region" description="Low complexity" evidence="1">
    <location>
        <begin position="774"/>
        <end position="786"/>
    </location>
</feature>
<feature type="compositionally biased region" description="Polar residues" evidence="1">
    <location>
        <begin position="692"/>
        <end position="703"/>
    </location>
</feature>
<dbReference type="KEGG" id="lpan:LPMP_344000"/>
<dbReference type="VEuPathDB" id="TriTrypDB:LPAL13_340047300"/>
<dbReference type="eggNOG" id="ENOG502S4UJ">
    <property type="taxonomic scope" value="Eukaryota"/>
</dbReference>
<dbReference type="VEuPathDB" id="TriTrypDB:LPMP_344000"/>
<keyword evidence="3" id="KW-1185">Reference proteome</keyword>
<accession>A0A088SJN2</accession>
<name>A0A088SJN2_LEIPA</name>
<gene>
    <name evidence="2" type="ORF">LPMP_344000</name>
</gene>
<feature type="region of interest" description="Disordered" evidence="1">
    <location>
        <begin position="240"/>
        <end position="270"/>
    </location>
</feature>
<dbReference type="GeneID" id="22578905"/>
<sequence length="1072" mass="116769">MAHYGDPEAHRCILEEISAIPVMPRLMPYLKAAVMGSQGSDVGLQLLRRFPSDYKQSYPHLEVMLALLSLTVYASKAHPGFHAEQKRVQELMGQKREGLKQQAERTEGLRSCSDGGSGRSGSGLSTFLPSSGMASFPTPFSGIDTNSASPGAGLSAAVESKEEKLNPVQQWEQSMDILNYCEAYVNYLHGFTELWCELFGPNYYYYYDDAANDILDADDDGDSEETWARPQEAGKWASLGSPVSHLQSSPQQSRQHQQHAQRCRRPPRVPQAPPHLYAVCWSDILTPQRRAWFHGFHNVVKELLVRILHRELPLELYVLFIQYASLSLRMYLLQAVAEVFEWTSHFIDVIYYVHVMRQSYGIQCEMSQLQRVWSSFGLYDARFLVDCHEFNKMYTGLQGASSEQQGVALNRSTTAPSSLSAQPGAAATVAVLLTALGDGDLAHQSSSGTGDITARTTSCTLAVSAASATTLSSDFAAVASARVHQIFPSRDAAGNTLFDAADSGHSTGPRTPDERVLSSASDCEATAAVPGEAKRAVYLPLFCTCCCFTWILQRTFWSLYGRCSLLFESCLGIGVVPQVSSLDGSSEFNRDDTPVFFTNTQLGTRRRVGVASSGGVPSLPLSPASFISHMDSGAAARTHSASTSAISITTTRCNVTSHPSALETPARDDGAAGKGEAVAAAGRPPQAAQMPSHCTPSPTSSQQQLRFSIAAANTHLPPHAVADGAQANAAVVSLPRNAAGSEQINERRRKDGIAFSLGWVFNRFVQRRQRRHGCGAVAEGGSESAGDMSTMAKRAQRDSFPSLSISAGTPPPTPAGGNGARGERISSLFLANSGAPFYLQYTHRAGEIQLYDNPSLTFTNGSVDNKGENTFLFEEFYFLRETGCYGLSHAVRSLTCYPHYPATLLILTDNTTRPGWVSWCDHKFSVLSSSTDDEDGRRGLRPWVLSAVIPNTRLSSIHSVRVKQEEALLKHIVFQVAGAKSERICFCTSNSIFFVLNSGSEMDGGRLYFVLHLHVDLSTQRQFDSSIDTVMKAESQWAFLALGELHVSWAMSCTCNEALRVAFQIGSGEEKL</sequence>
<evidence type="ECO:0000256" key="1">
    <source>
        <dbReference type="SAM" id="MobiDB-lite"/>
    </source>
</evidence>
<dbReference type="RefSeq" id="XP_010702822.1">
    <property type="nucleotide sequence ID" value="XM_010704520.1"/>
</dbReference>
<feature type="region of interest" description="Disordered" evidence="1">
    <location>
        <begin position="774"/>
        <end position="793"/>
    </location>
</feature>
<feature type="compositionally biased region" description="Basic residues" evidence="1">
    <location>
        <begin position="256"/>
        <end position="267"/>
    </location>
</feature>
<organism evidence="2 3">
    <name type="scientific">Leishmania panamensis</name>
    <dbReference type="NCBI Taxonomy" id="5679"/>
    <lineage>
        <taxon>Eukaryota</taxon>
        <taxon>Discoba</taxon>
        <taxon>Euglenozoa</taxon>
        <taxon>Kinetoplastea</taxon>
        <taxon>Metakinetoplastina</taxon>
        <taxon>Trypanosomatida</taxon>
        <taxon>Trypanosomatidae</taxon>
        <taxon>Leishmaniinae</taxon>
        <taxon>Leishmania</taxon>
        <taxon>Leishmania guyanensis species complex</taxon>
    </lineage>
</organism>
<dbReference type="EMBL" id="CP009403">
    <property type="protein sequence ID" value="AIO02022.1"/>
    <property type="molecule type" value="Genomic_DNA"/>
</dbReference>
<feature type="compositionally biased region" description="Low complexity" evidence="1">
    <location>
        <begin position="674"/>
        <end position="689"/>
    </location>
</feature>
<protein>
    <submittedName>
        <fullName evidence="2">Uncharacterized protein</fullName>
    </submittedName>
</protein>
<dbReference type="AlphaFoldDB" id="A0A088SJN2"/>
<feature type="region of interest" description="Disordered" evidence="1">
    <location>
        <begin position="799"/>
        <end position="821"/>
    </location>
</feature>
<feature type="region of interest" description="Disordered" evidence="1">
    <location>
        <begin position="654"/>
        <end position="703"/>
    </location>
</feature>
<feature type="compositionally biased region" description="Low complexity" evidence="1">
    <location>
        <begin position="244"/>
        <end position="255"/>
    </location>
</feature>
<feature type="compositionally biased region" description="Basic and acidic residues" evidence="1">
    <location>
        <begin position="96"/>
        <end position="108"/>
    </location>
</feature>
<reference evidence="2 3" key="1">
    <citation type="journal article" date="2015" name="Sci. Rep.">
        <title>The genome of Leishmania panamensis: insights into genomics of the L. (Viannia) subgenus.</title>
        <authorList>
            <person name="Llanes A."/>
            <person name="Restrepo C.M."/>
            <person name="Vecchio G.D."/>
            <person name="Anguizola F.J."/>
            <person name="Lleonart R."/>
        </authorList>
    </citation>
    <scope>NUCLEOTIDE SEQUENCE [LARGE SCALE GENOMIC DNA]</scope>
    <source>
        <strain evidence="2 3">MHOM/PA/94/PSC-1</strain>
    </source>
</reference>
<dbReference type="Proteomes" id="UP000063063">
    <property type="component" value="Chromosome 34"/>
</dbReference>
<evidence type="ECO:0000313" key="2">
    <source>
        <dbReference type="EMBL" id="AIO02022.1"/>
    </source>
</evidence>